<evidence type="ECO:0000256" key="1">
    <source>
        <dbReference type="SAM" id="MobiDB-lite"/>
    </source>
</evidence>
<dbReference type="Proteomes" id="UP000316030">
    <property type="component" value="Unassembled WGS sequence"/>
</dbReference>
<feature type="compositionally biased region" description="Polar residues" evidence="1">
    <location>
        <begin position="166"/>
        <end position="177"/>
    </location>
</feature>
<accession>A0A521BHG7</accession>
<reference evidence="2 3" key="1">
    <citation type="submission" date="2017-05" db="EMBL/GenBank/DDBJ databases">
        <authorList>
            <person name="Varghese N."/>
            <person name="Submissions S."/>
        </authorList>
    </citation>
    <scope>NUCLEOTIDE SEQUENCE [LARGE SCALE GENOMIC DNA]</scope>
    <source>
        <strain evidence="2 3">DSM 29506</strain>
    </source>
</reference>
<feature type="compositionally biased region" description="Acidic residues" evidence="1">
    <location>
        <begin position="227"/>
        <end position="243"/>
    </location>
</feature>
<gene>
    <name evidence="2" type="ORF">SAMN06265173_10360</name>
</gene>
<organism evidence="2 3">
    <name type="scientific">Thalassovita litoralis</name>
    <dbReference type="NCBI Taxonomy" id="1010611"/>
    <lineage>
        <taxon>Bacteria</taxon>
        <taxon>Pseudomonadati</taxon>
        <taxon>Pseudomonadota</taxon>
        <taxon>Alphaproteobacteria</taxon>
        <taxon>Rhodobacterales</taxon>
        <taxon>Roseobacteraceae</taxon>
        <taxon>Thalassovita</taxon>
    </lineage>
</organism>
<keyword evidence="3" id="KW-1185">Reference proteome</keyword>
<feature type="compositionally biased region" description="Basic and acidic residues" evidence="1">
    <location>
        <begin position="434"/>
        <end position="446"/>
    </location>
</feature>
<evidence type="ECO:0000313" key="3">
    <source>
        <dbReference type="Proteomes" id="UP000316030"/>
    </source>
</evidence>
<proteinExistence type="predicted"/>
<dbReference type="EMBL" id="FXTO01000003">
    <property type="protein sequence ID" value="SMO46361.1"/>
    <property type="molecule type" value="Genomic_DNA"/>
</dbReference>
<name>A0A521BHG7_9RHOB</name>
<sequence>MVNTSKILTVSYGTFSCTLEGFDDSFDMMKAIAEYFRDLAQDDRYFGAEPPTPDAEMLARIAEREVSRRVEARQERGAIVLRPSPEAPEPVAEAPVPTPAPEPEAIEKAPEITAAPVVDTHQPEPEMIASETVTPDEPEASPAPSFDEDSIAAKLSRIRAVVSRSADAQPSETPTYSEDQHAEDFDDSSAASIAAALHSDTAAPEPFDAEEEDDLIGDFAVAAPAESEQDAQADTESDWDEPQDQSALYPGEDPQLAEDIAAAEATNEGDEPADDLADTPIEASEPAPQPLRARVIRMKRKDFEAAVADGALTAEDEADNQSLSPEAEAELLKELAAVEAELNLDLDIDDQNADETGSIFADDVEEEAPAAPQQPRPQRPAGAEATTDVSRLMDKAEEEMERPDGAHRRSAIAHLRAAVQATRAETEAGGGLNRGDDSLDAYRDDLNSVVRPRRPRPATASDQGETPRRPAQKPAPLKLVAEQRVDTVAPAPAPQQVVRPRRVMLTDVQDDPAPHPLTEGAASFTEFAEQAGVKNLSDLMEAAAAYMSYVEGRQKFSRPQLMNKARQVEEYQFSREDGLRSFGQLLRQGKIEKLKGGRFTVADDLIGFKPANRAAG</sequence>
<evidence type="ECO:0008006" key="4">
    <source>
        <dbReference type="Google" id="ProtNLM"/>
    </source>
</evidence>
<dbReference type="RefSeq" id="WP_142492107.1">
    <property type="nucleotide sequence ID" value="NZ_FXTO01000003.1"/>
</dbReference>
<dbReference type="AlphaFoldDB" id="A0A521BHG7"/>
<protein>
    <recommendedName>
        <fullName evidence="4">Chemotaxis protein CheA</fullName>
    </recommendedName>
</protein>
<feature type="region of interest" description="Disordered" evidence="1">
    <location>
        <begin position="81"/>
        <end position="291"/>
    </location>
</feature>
<feature type="compositionally biased region" description="Acidic residues" evidence="1">
    <location>
        <begin position="207"/>
        <end position="216"/>
    </location>
</feature>
<feature type="compositionally biased region" description="Acidic residues" evidence="1">
    <location>
        <begin position="267"/>
        <end position="277"/>
    </location>
</feature>
<feature type="region of interest" description="Disordered" evidence="1">
    <location>
        <begin position="346"/>
        <end position="476"/>
    </location>
</feature>
<evidence type="ECO:0000313" key="2">
    <source>
        <dbReference type="EMBL" id="SMO46361.1"/>
    </source>
</evidence>
<feature type="compositionally biased region" description="Low complexity" evidence="1">
    <location>
        <begin position="188"/>
        <end position="206"/>
    </location>
</feature>
<dbReference type="PROSITE" id="PS51257">
    <property type="entry name" value="PROKAR_LIPOPROTEIN"/>
    <property type="match status" value="1"/>
</dbReference>
<dbReference type="OrthoDB" id="7798282at2"/>